<keyword evidence="1 2" id="KW-0597">Phosphoprotein</keyword>
<dbReference type="Pfam" id="PF00072">
    <property type="entry name" value="Response_reg"/>
    <property type="match status" value="1"/>
</dbReference>
<dbReference type="GO" id="GO:0000160">
    <property type="term" value="P:phosphorelay signal transduction system"/>
    <property type="evidence" value="ECO:0007669"/>
    <property type="project" value="InterPro"/>
</dbReference>
<dbReference type="Proteomes" id="UP000264217">
    <property type="component" value="Unassembled WGS sequence"/>
</dbReference>
<accession>A0A372NNR0</accession>
<name>A0A372NNR0_9SPHI</name>
<organism evidence="4 5">
    <name type="scientific">Mucilaginibacter conchicola</name>
    <dbReference type="NCBI Taxonomy" id="2303333"/>
    <lineage>
        <taxon>Bacteria</taxon>
        <taxon>Pseudomonadati</taxon>
        <taxon>Bacteroidota</taxon>
        <taxon>Sphingobacteriia</taxon>
        <taxon>Sphingobacteriales</taxon>
        <taxon>Sphingobacteriaceae</taxon>
        <taxon>Mucilaginibacter</taxon>
    </lineage>
</organism>
<dbReference type="SUPFAM" id="SSF52172">
    <property type="entry name" value="CheY-like"/>
    <property type="match status" value="1"/>
</dbReference>
<keyword evidence="5" id="KW-1185">Reference proteome</keyword>
<protein>
    <submittedName>
        <fullName evidence="4">Response regulator</fullName>
    </submittedName>
</protein>
<dbReference type="PANTHER" id="PTHR44591">
    <property type="entry name" value="STRESS RESPONSE REGULATOR PROTEIN 1"/>
    <property type="match status" value="1"/>
</dbReference>
<evidence type="ECO:0000256" key="2">
    <source>
        <dbReference type="PROSITE-ProRule" id="PRU00169"/>
    </source>
</evidence>
<sequence>MSNKVFKEIYLIDDKDIDRQISSLLLKKYNKNFVVHSIQSGRVAIEKLTLAVNLNSKLLPDHIFLDIDMPDMDGWQFLSEYKRLGFDKSKKTEIFILSGIFNSEDVRRSHSESMVKAVICKPLTLEDIRKVLSPE</sequence>
<dbReference type="InterPro" id="IPR050595">
    <property type="entry name" value="Bact_response_regulator"/>
</dbReference>
<dbReference type="Gene3D" id="3.40.50.2300">
    <property type="match status" value="1"/>
</dbReference>
<gene>
    <name evidence="4" type="ORF">D0C36_20785</name>
</gene>
<dbReference type="SMART" id="SM00448">
    <property type="entry name" value="REC"/>
    <property type="match status" value="1"/>
</dbReference>
<dbReference type="AlphaFoldDB" id="A0A372NNR0"/>
<dbReference type="EMBL" id="QWDC01000004">
    <property type="protein sequence ID" value="RFZ90237.1"/>
    <property type="molecule type" value="Genomic_DNA"/>
</dbReference>
<dbReference type="PROSITE" id="PS50110">
    <property type="entry name" value="RESPONSE_REGULATORY"/>
    <property type="match status" value="1"/>
</dbReference>
<feature type="modified residue" description="4-aspartylphosphate" evidence="2">
    <location>
        <position position="66"/>
    </location>
</feature>
<dbReference type="InterPro" id="IPR001789">
    <property type="entry name" value="Sig_transdc_resp-reg_receiver"/>
</dbReference>
<evidence type="ECO:0000256" key="1">
    <source>
        <dbReference type="ARBA" id="ARBA00022553"/>
    </source>
</evidence>
<proteinExistence type="predicted"/>
<comment type="caution">
    <text evidence="4">The sequence shown here is derived from an EMBL/GenBank/DDBJ whole genome shotgun (WGS) entry which is preliminary data.</text>
</comment>
<dbReference type="PANTHER" id="PTHR44591:SF3">
    <property type="entry name" value="RESPONSE REGULATORY DOMAIN-CONTAINING PROTEIN"/>
    <property type="match status" value="1"/>
</dbReference>
<dbReference type="InterPro" id="IPR011006">
    <property type="entry name" value="CheY-like_superfamily"/>
</dbReference>
<feature type="domain" description="Response regulatory" evidence="3">
    <location>
        <begin position="8"/>
        <end position="135"/>
    </location>
</feature>
<evidence type="ECO:0000259" key="3">
    <source>
        <dbReference type="PROSITE" id="PS50110"/>
    </source>
</evidence>
<evidence type="ECO:0000313" key="5">
    <source>
        <dbReference type="Proteomes" id="UP000264217"/>
    </source>
</evidence>
<reference evidence="4 5" key="1">
    <citation type="submission" date="2018-08" db="EMBL/GenBank/DDBJ databases">
        <title>Mucilaginibacter sp. MYSH2.</title>
        <authorList>
            <person name="Seo T."/>
        </authorList>
    </citation>
    <scope>NUCLEOTIDE SEQUENCE [LARGE SCALE GENOMIC DNA]</scope>
    <source>
        <strain evidence="4 5">MYSH2</strain>
    </source>
</reference>
<evidence type="ECO:0000313" key="4">
    <source>
        <dbReference type="EMBL" id="RFZ90237.1"/>
    </source>
</evidence>